<dbReference type="Gene3D" id="2.40.50.140">
    <property type="entry name" value="Nucleic acid-binding proteins"/>
    <property type="match status" value="1"/>
</dbReference>
<evidence type="ECO:0000259" key="6">
    <source>
        <dbReference type="Pfam" id="PF01957"/>
    </source>
</evidence>
<keyword evidence="4 5" id="KW-0472">Membrane</keyword>
<feature type="domain" description="NfeD-like C-terminal" evidence="6">
    <location>
        <begin position="83"/>
        <end position="140"/>
    </location>
</feature>
<feature type="transmembrane region" description="Helical" evidence="5">
    <location>
        <begin position="47"/>
        <end position="65"/>
    </location>
</feature>
<dbReference type="EMBL" id="CP159218">
    <property type="protein sequence ID" value="XCG61861.1"/>
    <property type="molecule type" value="Genomic_DNA"/>
</dbReference>
<evidence type="ECO:0000256" key="2">
    <source>
        <dbReference type="ARBA" id="ARBA00022692"/>
    </source>
</evidence>
<dbReference type="PANTHER" id="PTHR33507:SF3">
    <property type="entry name" value="INNER MEMBRANE PROTEIN YBBJ"/>
    <property type="match status" value="1"/>
</dbReference>
<accession>A0AAU8DI33</accession>
<organism evidence="7">
    <name type="scientific">Nakamurella sp. A5-74</name>
    <dbReference type="NCBI Taxonomy" id="3158264"/>
    <lineage>
        <taxon>Bacteria</taxon>
        <taxon>Bacillati</taxon>
        <taxon>Actinomycetota</taxon>
        <taxon>Actinomycetes</taxon>
        <taxon>Nakamurellales</taxon>
        <taxon>Nakamurellaceae</taxon>
        <taxon>Nakamurella</taxon>
    </lineage>
</organism>
<name>A0AAU8DI33_9ACTN</name>
<gene>
    <name evidence="7" type="ORF">ABLG96_11225</name>
</gene>
<evidence type="ECO:0000256" key="1">
    <source>
        <dbReference type="ARBA" id="ARBA00004141"/>
    </source>
</evidence>
<protein>
    <submittedName>
        <fullName evidence="7">NfeD family protein</fullName>
    </submittedName>
</protein>
<keyword evidence="2 5" id="KW-0812">Transmembrane</keyword>
<proteinExistence type="predicted"/>
<dbReference type="RefSeq" id="WP_353647477.1">
    <property type="nucleotide sequence ID" value="NZ_CP159218.1"/>
</dbReference>
<comment type="subcellular location">
    <subcellularLocation>
        <location evidence="1">Membrane</location>
        <topology evidence="1">Multi-pass membrane protein</topology>
    </subcellularLocation>
</comment>
<dbReference type="InterPro" id="IPR012340">
    <property type="entry name" value="NA-bd_OB-fold"/>
</dbReference>
<dbReference type="GO" id="GO:0005886">
    <property type="term" value="C:plasma membrane"/>
    <property type="evidence" value="ECO:0007669"/>
    <property type="project" value="TreeGrafter"/>
</dbReference>
<sequence>MSAWIWFAGAVALSIAEALGGEFVLLMLGGAALLTAGVSIFVPDNLWWVQLIVFAISSVALVVGARPALLRKFNSSPSIPSNVDAVIGSTATVVSTVDSDGGQVKIGGEVWSAVGMDGHRPLPPGTPVTVVEVRGATAVVIWGR</sequence>
<dbReference type="InterPro" id="IPR052165">
    <property type="entry name" value="Membrane_assoc_protease"/>
</dbReference>
<reference evidence="7" key="1">
    <citation type="submission" date="2024-05" db="EMBL/GenBank/DDBJ databases">
        <authorList>
            <person name="Cai S.Y."/>
            <person name="Jin L.M."/>
            <person name="Li H.R."/>
        </authorList>
    </citation>
    <scope>NUCLEOTIDE SEQUENCE</scope>
    <source>
        <strain evidence="7">A5-74</strain>
    </source>
</reference>
<evidence type="ECO:0000256" key="4">
    <source>
        <dbReference type="ARBA" id="ARBA00023136"/>
    </source>
</evidence>
<dbReference type="InterPro" id="IPR002810">
    <property type="entry name" value="NfeD-like_C"/>
</dbReference>
<evidence type="ECO:0000313" key="7">
    <source>
        <dbReference type="EMBL" id="XCG61861.1"/>
    </source>
</evidence>
<evidence type="ECO:0000256" key="3">
    <source>
        <dbReference type="ARBA" id="ARBA00022989"/>
    </source>
</evidence>
<dbReference type="PANTHER" id="PTHR33507">
    <property type="entry name" value="INNER MEMBRANE PROTEIN YBBJ"/>
    <property type="match status" value="1"/>
</dbReference>
<keyword evidence="3 5" id="KW-1133">Transmembrane helix</keyword>
<dbReference type="AlphaFoldDB" id="A0AAU8DI33"/>
<evidence type="ECO:0000256" key="5">
    <source>
        <dbReference type="SAM" id="Phobius"/>
    </source>
</evidence>
<dbReference type="SUPFAM" id="SSF141322">
    <property type="entry name" value="NfeD domain-like"/>
    <property type="match status" value="1"/>
</dbReference>
<dbReference type="Pfam" id="PF01957">
    <property type="entry name" value="NfeD"/>
    <property type="match status" value="1"/>
</dbReference>